<dbReference type="Pfam" id="PF10103">
    <property type="entry name" value="Zincin_2"/>
    <property type="match status" value="1"/>
</dbReference>
<dbReference type="AlphaFoldDB" id="A0A917IV84"/>
<dbReference type="Gene3D" id="1.20.150.30">
    <property type="entry name" value="Zincin-like metallopeptidase, N-terminal domain"/>
    <property type="match status" value="1"/>
</dbReference>
<dbReference type="InterPro" id="IPR042271">
    <property type="entry name" value="Zinicin_2_N"/>
</dbReference>
<sequence length="379" mass="41933">MTSSNQTPQANIIDWAAAGKIAAALAPAGPKLSKSSRLNQKKMNAAVESMRYAALESVDYVYEITGLEVAKNLRDSEVLIVDRATWAKANTQSFGVMLDPVGESVMGKKFAELTEAQKTVTRYAGAAELGGVLAFMATRVLGQYEPYAALAGHGAAGGRLMIVAPNLLSVERELNLDPQDFRLWVCLHEQTHRVQFAAAPWLRDYMLDLMQQMATSLGATTDNLWSRVLDSAVSVKDSLQKGRAGREKGSLLLNAEAKETMSRITAVMSLLEGHANVVMDAVDSSIVPTVKTIRQRFNRRSESQKFLTKLAFKLLGMERKMRQYKDGQKFVQFIVDAEGMERFNRIWESPETLPTEAEIHNPQAWIDRVLKDGAHADRA</sequence>
<dbReference type="NCBIfam" id="TIGR03624">
    <property type="entry name" value="putative hydrolase"/>
    <property type="match status" value="1"/>
</dbReference>
<dbReference type="SUPFAM" id="SSF55486">
    <property type="entry name" value="Metalloproteases ('zincins'), catalytic domain"/>
    <property type="match status" value="1"/>
</dbReference>
<dbReference type="NCBIfam" id="TIGR03883">
    <property type="entry name" value="DUF2342_F420"/>
    <property type="match status" value="1"/>
</dbReference>
<reference evidence="1 2" key="1">
    <citation type="journal article" date="2014" name="Int. J. Syst. Evol. Microbiol.">
        <title>Complete genome sequence of Corynebacterium casei LMG S-19264T (=DSM 44701T), isolated from a smear-ripened cheese.</title>
        <authorList>
            <consortium name="US DOE Joint Genome Institute (JGI-PGF)"/>
            <person name="Walter F."/>
            <person name="Albersmeier A."/>
            <person name="Kalinowski J."/>
            <person name="Ruckert C."/>
        </authorList>
    </citation>
    <scope>NUCLEOTIDE SEQUENCE [LARGE SCALE GENOMIC DNA]</scope>
    <source>
        <strain evidence="1 2">CCM 8669</strain>
    </source>
</reference>
<proteinExistence type="predicted"/>
<evidence type="ECO:0000313" key="2">
    <source>
        <dbReference type="Proteomes" id="UP000600171"/>
    </source>
</evidence>
<keyword evidence="2" id="KW-1185">Reference proteome</keyword>
<dbReference type="PANTHER" id="PTHR39420">
    <property type="match status" value="1"/>
</dbReference>
<name>A0A917IV84_9MICC</name>
<dbReference type="InterPro" id="IPR018766">
    <property type="entry name" value="Zinicin_2"/>
</dbReference>
<dbReference type="Proteomes" id="UP000600171">
    <property type="component" value="Unassembled WGS sequence"/>
</dbReference>
<dbReference type="EMBL" id="BMDC01000003">
    <property type="protein sequence ID" value="GGH64189.1"/>
    <property type="molecule type" value="Genomic_DNA"/>
</dbReference>
<evidence type="ECO:0000313" key="1">
    <source>
        <dbReference type="EMBL" id="GGH64189.1"/>
    </source>
</evidence>
<comment type="caution">
    <text evidence="1">The sequence shown here is derived from an EMBL/GenBank/DDBJ whole genome shotgun (WGS) entry which is preliminary data.</text>
</comment>
<protein>
    <recommendedName>
        <fullName evidence="3">Hydrolase</fullName>
    </recommendedName>
</protein>
<accession>A0A917IV84</accession>
<organism evidence="1 2">
    <name type="scientific">Rothia aerolata</name>
    <dbReference type="NCBI Taxonomy" id="1812262"/>
    <lineage>
        <taxon>Bacteria</taxon>
        <taxon>Bacillati</taxon>
        <taxon>Actinomycetota</taxon>
        <taxon>Actinomycetes</taxon>
        <taxon>Micrococcales</taxon>
        <taxon>Micrococcaceae</taxon>
        <taxon>Rothia</taxon>
    </lineage>
</organism>
<gene>
    <name evidence="1" type="ORF">GCM10007359_16240</name>
</gene>
<dbReference type="InterPro" id="IPR022454">
    <property type="entry name" value="CHP03883_F420-assoc"/>
</dbReference>
<dbReference type="RefSeq" id="WP_188359883.1">
    <property type="nucleotide sequence ID" value="NZ_BMDC01000003.1"/>
</dbReference>
<dbReference type="PANTHER" id="PTHR39420:SF1">
    <property type="entry name" value="HYDROLASE"/>
    <property type="match status" value="1"/>
</dbReference>
<evidence type="ECO:0008006" key="3">
    <source>
        <dbReference type="Google" id="ProtNLM"/>
    </source>
</evidence>